<gene>
    <name evidence="3" type="ORF">A2851_03105</name>
</gene>
<evidence type="ECO:0000259" key="2">
    <source>
        <dbReference type="Pfam" id="PF04715"/>
    </source>
</evidence>
<accession>A0A1F6CVL3</accession>
<evidence type="ECO:0000313" key="3">
    <source>
        <dbReference type="EMBL" id="OGG53081.1"/>
    </source>
</evidence>
<proteinExistence type="predicted"/>
<dbReference type="InterPro" id="IPR015890">
    <property type="entry name" value="Chorismate_C"/>
</dbReference>
<dbReference type="Proteomes" id="UP000176863">
    <property type="component" value="Unassembled WGS sequence"/>
</dbReference>
<dbReference type="PRINTS" id="PR00095">
    <property type="entry name" value="ANTSNTHASEI"/>
</dbReference>
<protein>
    <submittedName>
        <fullName evidence="3">Anthranilate synthase component I</fullName>
    </submittedName>
</protein>
<evidence type="ECO:0000313" key="4">
    <source>
        <dbReference type="Proteomes" id="UP000176863"/>
    </source>
</evidence>
<dbReference type="GO" id="GO:0000162">
    <property type="term" value="P:L-tryptophan biosynthetic process"/>
    <property type="evidence" value="ECO:0007669"/>
    <property type="project" value="TreeGrafter"/>
</dbReference>
<feature type="domain" description="Chorismate-utilising enzyme C-terminal" evidence="1">
    <location>
        <begin position="185"/>
        <end position="438"/>
    </location>
</feature>
<sequence>MQLPKIKIGQKPTYIKIAEDVDFFGLFQKIEREFETCFVFESLGEEGKFSRYSIIGFDPTHLISARGDDLIVDGQSFAVENPYGALRKMMPPRAIGKEYAGGLVGYLGYDAVRYFEPSLHIKTHEHFPAFMFGVYTDGLVLDKLTNELFYFYCDTDKSELLRKIMHTTYTKEPLTVTYIKDGMSKKEHATAVESVKELIRAGNTFQCEVGFKTEYKVSGDTLQIYEKLRTVNPSPFMYYLKFGTKKVIGASPELLFSIRDGEMTTRPLAGTIRRGKDDAEDQQLARELVNDPKERAEHTMLVDLHRNDIGRVAQFGTVKVRDLMNIKKFSHVQHISSEVVGLIRPEEDMFSGLAANFPAGTVSGAPKIETIKIIDRNEPGPRGPYGGGVGHFGFNGDCTFALAIRSLFISDTQAFAQTSGGIVYDSQPEKEYEEVTNKLAAMKKVLDV</sequence>
<name>A0A1F6CVL3_9BACT</name>
<comment type="caution">
    <text evidence="3">The sequence shown here is derived from an EMBL/GenBank/DDBJ whole genome shotgun (WGS) entry which is preliminary data.</text>
</comment>
<dbReference type="Pfam" id="PF04715">
    <property type="entry name" value="Anth_synt_I_N"/>
    <property type="match status" value="1"/>
</dbReference>
<dbReference type="InterPro" id="IPR019999">
    <property type="entry name" value="Anth_synth_I-like"/>
</dbReference>
<dbReference type="STRING" id="1798480.A2851_03105"/>
<dbReference type="EMBL" id="MFKT01000018">
    <property type="protein sequence ID" value="OGG53081.1"/>
    <property type="molecule type" value="Genomic_DNA"/>
</dbReference>
<feature type="domain" description="Anthranilate synthase component I N-terminal" evidence="2">
    <location>
        <begin position="21"/>
        <end position="149"/>
    </location>
</feature>
<dbReference type="SUPFAM" id="SSF56322">
    <property type="entry name" value="ADC synthase"/>
    <property type="match status" value="1"/>
</dbReference>
<dbReference type="PANTHER" id="PTHR11236">
    <property type="entry name" value="AMINOBENZOATE/ANTHRANILATE SYNTHASE"/>
    <property type="match status" value="1"/>
</dbReference>
<dbReference type="Gene3D" id="3.60.120.10">
    <property type="entry name" value="Anthranilate synthase"/>
    <property type="match status" value="1"/>
</dbReference>
<evidence type="ECO:0000259" key="1">
    <source>
        <dbReference type="Pfam" id="PF00425"/>
    </source>
</evidence>
<reference evidence="3 4" key="1">
    <citation type="journal article" date="2016" name="Nat. Commun.">
        <title>Thousands of microbial genomes shed light on interconnected biogeochemical processes in an aquifer system.</title>
        <authorList>
            <person name="Anantharaman K."/>
            <person name="Brown C.T."/>
            <person name="Hug L.A."/>
            <person name="Sharon I."/>
            <person name="Castelle C.J."/>
            <person name="Probst A.J."/>
            <person name="Thomas B.C."/>
            <person name="Singh A."/>
            <person name="Wilkins M.J."/>
            <person name="Karaoz U."/>
            <person name="Brodie E.L."/>
            <person name="Williams K.H."/>
            <person name="Hubbard S.S."/>
            <person name="Banfield J.F."/>
        </authorList>
    </citation>
    <scope>NUCLEOTIDE SEQUENCE [LARGE SCALE GENOMIC DNA]</scope>
</reference>
<organism evidence="3 4">
    <name type="scientific">Candidatus Kaiserbacteria bacterium RIFCSPHIGHO2_01_FULL_53_29</name>
    <dbReference type="NCBI Taxonomy" id="1798480"/>
    <lineage>
        <taxon>Bacteria</taxon>
        <taxon>Candidatus Kaiseribacteriota</taxon>
    </lineage>
</organism>
<dbReference type="InterPro" id="IPR006805">
    <property type="entry name" value="Anth_synth_I_N"/>
</dbReference>
<dbReference type="PANTHER" id="PTHR11236:SF9">
    <property type="entry name" value="ANTHRANILATE SYNTHASE COMPONENT 1"/>
    <property type="match status" value="1"/>
</dbReference>
<dbReference type="AlphaFoldDB" id="A0A1F6CVL3"/>
<dbReference type="InterPro" id="IPR005801">
    <property type="entry name" value="ADC_synthase"/>
</dbReference>
<dbReference type="Pfam" id="PF00425">
    <property type="entry name" value="Chorismate_bind"/>
    <property type="match status" value="1"/>
</dbReference>